<evidence type="ECO:0000313" key="13">
    <source>
        <dbReference type="Proteomes" id="UP000588277"/>
    </source>
</evidence>
<keyword evidence="5" id="KW-0808">Transferase</keyword>
<feature type="compositionally biased region" description="Low complexity" evidence="11">
    <location>
        <begin position="347"/>
        <end position="366"/>
    </location>
</feature>
<evidence type="ECO:0000256" key="6">
    <source>
        <dbReference type="ARBA" id="ARBA00022723"/>
    </source>
</evidence>
<keyword evidence="13" id="KW-1185">Reference proteome</keyword>
<dbReference type="PANTHER" id="PTHR30040:SF2">
    <property type="entry name" value="FAD:PROTEIN FMN TRANSFERASE"/>
    <property type="match status" value="1"/>
</dbReference>
<evidence type="ECO:0000256" key="10">
    <source>
        <dbReference type="ARBA" id="ARBA00048540"/>
    </source>
</evidence>
<evidence type="ECO:0000256" key="9">
    <source>
        <dbReference type="ARBA" id="ARBA00031306"/>
    </source>
</evidence>
<feature type="region of interest" description="Disordered" evidence="11">
    <location>
        <begin position="338"/>
        <end position="366"/>
    </location>
</feature>
<dbReference type="AlphaFoldDB" id="A0A7Y0F1X3"/>
<evidence type="ECO:0000256" key="5">
    <source>
        <dbReference type="ARBA" id="ARBA00022679"/>
    </source>
</evidence>
<keyword evidence="7" id="KW-0274">FAD</keyword>
<dbReference type="GO" id="GO:0016740">
    <property type="term" value="F:transferase activity"/>
    <property type="evidence" value="ECO:0007669"/>
    <property type="project" value="UniProtKB-KW"/>
</dbReference>
<comment type="caution">
    <text evidence="12">The sequence shown here is derived from an EMBL/GenBank/DDBJ whole genome shotgun (WGS) entry which is preliminary data.</text>
</comment>
<evidence type="ECO:0000256" key="2">
    <source>
        <dbReference type="ARBA" id="ARBA00011955"/>
    </source>
</evidence>
<feature type="region of interest" description="Disordered" evidence="11">
    <location>
        <begin position="153"/>
        <end position="187"/>
    </location>
</feature>
<dbReference type="SUPFAM" id="SSF143631">
    <property type="entry name" value="ApbE-like"/>
    <property type="match status" value="1"/>
</dbReference>
<keyword evidence="4" id="KW-0285">Flavoprotein</keyword>
<sequence>MDESNRTDRLPTMGHMTDLARLLPFVAAFPHALGCGIIVRSAERIDDGLRGRLETFVREYERTLSRFRGDSTVARLAAGGRGSDGAGADGAADATGAAEADAGVTAAFPRWTAGLFALTDRLVRATGGAIDPCVGETLVWLGYGVELGRTFRGGNTGENAGETETIDGAGTFPGPRSWDELDAESAARPQWDRDVRWSFRSAGDCGGEDRATAVTLTARRPVLLDFGACGKGYLVDLLAGMMRSAGLRGPLVIDAGGDLRVEGLRDAPLRIGLEDPADAARAVGVAEVGAGSLCASSPSRRHWAGAHHLINALDGRPVDDVAASWAFVRHEAAFPANEAAGGPAGTDASHPHPNADAAAAESSDAADPVRRFPTAVADGLATALFVADPAALRAAFPYDCALLGADRTARASAGFPGTLFLH</sequence>
<comment type="catalytic activity">
    <reaction evidence="10">
        <text>L-threonyl-[protein] + FAD = FMN-L-threonyl-[protein] + AMP + H(+)</text>
        <dbReference type="Rhea" id="RHEA:36847"/>
        <dbReference type="Rhea" id="RHEA-COMP:11060"/>
        <dbReference type="Rhea" id="RHEA-COMP:11061"/>
        <dbReference type="ChEBI" id="CHEBI:15378"/>
        <dbReference type="ChEBI" id="CHEBI:30013"/>
        <dbReference type="ChEBI" id="CHEBI:57692"/>
        <dbReference type="ChEBI" id="CHEBI:74257"/>
        <dbReference type="ChEBI" id="CHEBI:456215"/>
        <dbReference type="EC" id="2.7.1.180"/>
    </reaction>
</comment>
<dbReference type="Pfam" id="PF02424">
    <property type="entry name" value="ApbE"/>
    <property type="match status" value="1"/>
</dbReference>
<dbReference type="InterPro" id="IPR003374">
    <property type="entry name" value="ApbE-like_sf"/>
</dbReference>
<dbReference type="Gene3D" id="3.10.520.10">
    <property type="entry name" value="ApbE-like domains"/>
    <property type="match status" value="1"/>
</dbReference>
<dbReference type="InterPro" id="IPR024932">
    <property type="entry name" value="ApbE"/>
</dbReference>
<dbReference type="Proteomes" id="UP000588277">
    <property type="component" value="Unassembled WGS sequence"/>
</dbReference>
<evidence type="ECO:0000256" key="7">
    <source>
        <dbReference type="ARBA" id="ARBA00022827"/>
    </source>
</evidence>
<evidence type="ECO:0000256" key="3">
    <source>
        <dbReference type="ARBA" id="ARBA00016337"/>
    </source>
</evidence>
<dbReference type="GO" id="GO:0046872">
    <property type="term" value="F:metal ion binding"/>
    <property type="evidence" value="ECO:0007669"/>
    <property type="project" value="UniProtKB-KW"/>
</dbReference>
<keyword evidence="6" id="KW-0479">Metal-binding</keyword>
<evidence type="ECO:0000256" key="4">
    <source>
        <dbReference type="ARBA" id="ARBA00022630"/>
    </source>
</evidence>
<protein>
    <recommendedName>
        <fullName evidence="3">FAD:protein FMN transferase</fullName>
        <ecNumber evidence="2">2.7.1.180</ecNumber>
    </recommendedName>
    <alternativeName>
        <fullName evidence="9">Flavin transferase</fullName>
    </alternativeName>
</protein>
<comment type="cofactor">
    <cofactor evidence="1">
        <name>Mg(2+)</name>
        <dbReference type="ChEBI" id="CHEBI:18420"/>
    </cofactor>
</comment>
<dbReference type="EMBL" id="JAAIIH010000007">
    <property type="protein sequence ID" value="NMN00530.1"/>
    <property type="molecule type" value="Genomic_DNA"/>
</dbReference>
<evidence type="ECO:0000256" key="8">
    <source>
        <dbReference type="ARBA" id="ARBA00022842"/>
    </source>
</evidence>
<dbReference type="PANTHER" id="PTHR30040">
    <property type="entry name" value="THIAMINE BIOSYNTHESIS LIPOPROTEIN APBE"/>
    <property type="match status" value="1"/>
</dbReference>
<keyword evidence="8" id="KW-0460">Magnesium</keyword>
<evidence type="ECO:0000256" key="1">
    <source>
        <dbReference type="ARBA" id="ARBA00001946"/>
    </source>
</evidence>
<proteinExistence type="predicted"/>
<reference evidence="12 13" key="1">
    <citation type="submission" date="2020-02" db="EMBL/GenBank/DDBJ databases">
        <title>Characterization of phylogenetic diversity of novel bifidobacterial species isolated in Czech ZOOs.</title>
        <authorList>
            <person name="Lugli G.A."/>
            <person name="Vera N.B."/>
            <person name="Ventura M."/>
        </authorList>
    </citation>
    <scope>NUCLEOTIDE SEQUENCE [LARGE SCALE GENOMIC DNA]</scope>
    <source>
        <strain evidence="12 13">DSM 109958</strain>
    </source>
</reference>
<evidence type="ECO:0000313" key="12">
    <source>
        <dbReference type="EMBL" id="NMN00530.1"/>
    </source>
</evidence>
<dbReference type="EC" id="2.7.1.180" evidence="2"/>
<organism evidence="12 13">
    <name type="scientific">Bifidobacterium moraviense</name>
    <dbReference type="NCBI Taxonomy" id="2675323"/>
    <lineage>
        <taxon>Bacteria</taxon>
        <taxon>Bacillati</taxon>
        <taxon>Actinomycetota</taxon>
        <taxon>Actinomycetes</taxon>
        <taxon>Bifidobacteriales</taxon>
        <taxon>Bifidobacteriaceae</taxon>
        <taxon>Bifidobacterium</taxon>
    </lineage>
</organism>
<accession>A0A7Y0F1X3</accession>
<gene>
    <name evidence="12" type="ORF">G1C96_1109</name>
</gene>
<evidence type="ECO:0000256" key="11">
    <source>
        <dbReference type="SAM" id="MobiDB-lite"/>
    </source>
</evidence>
<name>A0A7Y0F1X3_9BIFI</name>